<feature type="domain" description="HTH rpiR-type" evidence="5">
    <location>
        <begin position="4"/>
        <end position="80"/>
    </location>
</feature>
<accession>A0ABV2Q7T2</accession>
<dbReference type="EMBL" id="JBEPSH010000003">
    <property type="protein sequence ID" value="MET4576735.1"/>
    <property type="molecule type" value="Genomic_DNA"/>
</dbReference>
<evidence type="ECO:0000256" key="2">
    <source>
        <dbReference type="ARBA" id="ARBA00023125"/>
    </source>
</evidence>
<evidence type="ECO:0000256" key="4">
    <source>
        <dbReference type="ARBA" id="ARBA00023163"/>
    </source>
</evidence>
<dbReference type="PANTHER" id="PTHR30514">
    <property type="entry name" value="GLUCOKINASE"/>
    <property type="match status" value="1"/>
</dbReference>
<dbReference type="RefSeq" id="WP_354442799.1">
    <property type="nucleotide sequence ID" value="NZ_JBEPSH010000003.1"/>
</dbReference>
<dbReference type="Proteomes" id="UP001549320">
    <property type="component" value="Unassembled WGS sequence"/>
</dbReference>
<gene>
    <name evidence="7" type="ORF">ABIE13_001844</name>
</gene>
<dbReference type="SUPFAM" id="SSF46689">
    <property type="entry name" value="Homeodomain-like"/>
    <property type="match status" value="1"/>
</dbReference>
<keyword evidence="3" id="KW-0324">Glycolysis</keyword>
<dbReference type="GO" id="GO:0003677">
    <property type="term" value="F:DNA binding"/>
    <property type="evidence" value="ECO:0007669"/>
    <property type="project" value="UniProtKB-KW"/>
</dbReference>
<dbReference type="SUPFAM" id="SSF53697">
    <property type="entry name" value="SIS domain"/>
    <property type="match status" value="1"/>
</dbReference>
<dbReference type="InterPro" id="IPR047640">
    <property type="entry name" value="RpiR-like"/>
</dbReference>
<sequence length="292" mass="31791">MDKRTLDQRIAQQFSALTPKLQLAARYVLDHPRDVAMQSMRALGQAASVQAGVMLRLARELGFDNYEDFRTVYKTWLGQGTDTFSARASALQQREVQNADARLMADMLQSETQNLTQTLAPEAVERFAAAQKLLAQARHIYVVGLRSLFPAAYYFSYACGMFRQDTTLLTSTGGVFTDALRKVGAEDAMVVFSAAPYARDTVAAVEFAHERGARIVAVTDSTVSPIAGPAHALLLFANASPSLFPSVVPALSVAQTLVAMLVQSGGQASLDEIDNSEAQLRRFDVYARTGRS</sequence>
<dbReference type="Pfam" id="PF01380">
    <property type="entry name" value="SIS"/>
    <property type="match status" value="1"/>
</dbReference>
<name>A0ABV2Q7T2_9BURK</name>
<dbReference type="CDD" id="cd05013">
    <property type="entry name" value="SIS_RpiR"/>
    <property type="match status" value="1"/>
</dbReference>
<keyword evidence="8" id="KW-1185">Reference proteome</keyword>
<evidence type="ECO:0000256" key="1">
    <source>
        <dbReference type="ARBA" id="ARBA00023015"/>
    </source>
</evidence>
<keyword evidence="4" id="KW-0804">Transcription</keyword>
<dbReference type="InterPro" id="IPR000281">
    <property type="entry name" value="HTH_RpiR"/>
</dbReference>
<organism evidence="7 8">
    <name type="scientific">Ottowia thiooxydans</name>
    <dbReference type="NCBI Taxonomy" id="219182"/>
    <lineage>
        <taxon>Bacteria</taxon>
        <taxon>Pseudomonadati</taxon>
        <taxon>Pseudomonadota</taxon>
        <taxon>Betaproteobacteria</taxon>
        <taxon>Burkholderiales</taxon>
        <taxon>Comamonadaceae</taxon>
        <taxon>Ottowia</taxon>
    </lineage>
</organism>
<reference evidence="7 8" key="1">
    <citation type="submission" date="2024-06" db="EMBL/GenBank/DDBJ databases">
        <title>Sorghum-associated microbial communities from plants grown in Nebraska, USA.</title>
        <authorList>
            <person name="Schachtman D."/>
        </authorList>
    </citation>
    <scope>NUCLEOTIDE SEQUENCE [LARGE SCALE GENOMIC DNA]</scope>
    <source>
        <strain evidence="7 8">2709</strain>
    </source>
</reference>
<dbReference type="InterPro" id="IPR046348">
    <property type="entry name" value="SIS_dom_sf"/>
</dbReference>
<comment type="caution">
    <text evidence="7">The sequence shown here is derived from an EMBL/GenBank/DDBJ whole genome shotgun (WGS) entry which is preliminary data.</text>
</comment>
<keyword evidence="2 7" id="KW-0238">DNA-binding</keyword>
<dbReference type="PANTHER" id="PTHR30514:SF18">
    <property type="entry name" value="RPIR-FAMILY TRANSCRIPTIONAL REGULATOR"/>
    <property type="match status" value="1"/>
</dbReference>
<dbReference type="InterPro" id="IPR036388">
    <property type="entry name" value="WH-like_DNA-bd_sf"/>
</dbReference>
<dbReference type="InterPro" id="IPR035472">
    <property type="entry name" value="RpiR-like_SIS"/>
</dbReference>
<evidence type="ECO:0000313" key="8">
    <source>
        <dbReference type="Proteomes" id="UP001549320"/>
    </source>
</evidence>
<proteinExistence type="predicted"/>
<dbReference type="PROSITE" id="PS51464">
    <property type="entry name" value="SIS"/>
    <property type="match status" value="1"/>
</dbReference>
<evidence type="ECO:0000259" key="5">
    <source>
        <dbReference type="PROSITE" id="PS51071"/>
    </source>
</evidence>
<keyword evidence="1" id="KW-0805">Transcription regulation</keyword>
<protein>
    <submittedName>
        <fullName evidence="7">DNA-binding MurR/RpiR family transcriptional regulator</fullName>
    </submittedName>
</protein>
<feature type="domain" description="SIS" evidence="6">
    <location>
        <begin position="130"/>
        <end position="272"/>
    </location>
</feature>
<evidence type="ECO:0000313" key="7">
    <source>
        <dbReference type="EMBL" id="MET4576735.1"/>
    </source>
</evidence>
<dbReference type="PROSITE" id="PS51071">
    <property type="entry name" value="HTH_RPIR"/>
    <property type="match status" value="1"/>
</dbReference>
<dbReference type="Gene3D" id="3.40.50.10490">
    <property type="entry name" value="Glucose-6-phosphate isomerase like protein, domain 1"/>
    <property type="match status" value="1"/>
</dbReference>
<evidence type="ECO:0000259" key="6">
    <source>
        <dbReference type="PROSITE" id="PS51464"/>
    </source>
</evidence>
<dbReference type="InterPro" id="IPR009057">
    <property type="entry name" value="Homeodomain-like_sf"/>
</dbReference>
<evidence type="ECO:0000256" key="3">
    <source>
        <dbReference type="ARBA" id="ARBA00023152"/>
    </source>
</evidence>
<dbReference type="Gene3D" id="1.10.10.10">
    <property type="entry name" value="Winged helix-like DNA-binding domain superfamily/Winged helix DNA-binding domain"/>
    <property type="match status" value="1"/>
</dbReference>
<dbReference type="InterPro" id="IPR001347">
    <property type="entry name" value="SIS_dom"/>
</dbReference>